<feature type="domain" description="HipA-like C-terminal" evidence="4">
    <location>
        <begin position="113"/>
        <end position="215"/>
    </location>
</feature>
<sequence>MRKHDSFHLSVSLPLQEKPFLNDSCYSYFTNLLPEAKVLTALSRKLGIAEEDKFSLLRAIGGDCAGAVSLYPPDVDYPGPNDYKYEPFSEKDLAEKITELGINPLLAAEERRLSLAGGMEKLPVYIKDHRIYLPLNGAPTTHIIKTPVKDLQGVVTNEAYCMSLAKNWGFDVPDVDILKVRDLWLYAVRRYDRKIEEKGIVRLVGILHISSKVLYSFYHQNFDRNYLVTAKYRVYYTQI</sequence>
<dbReference type="InterPro" id="IPR017508">
    <property type="entry name" value="HipA_N1"/>
</dbReference>
<organism evidence="6 7">
    <name type="scientific">Desulfobacter latus</name>
    <dbReference type="NCBI Taxonomy" id="2292"/>
    <lineage>
        <taxon>Bacteria</taxon>
        <taxon>Pseudomonadati</taxon>
        <taxon>Thermodesulfobacteriota</taxon>
        <taxon>Desulfobacteria</taxon>
        <taxon>Desulfobacterales</taxon>
        <taxon>Desulfobacteraceae</taxon>
        <taxon>Desulfobacter</taxon>
    </lineage>
</organism>
<comment type="similarity">
    <text evidence="1">Belongs to the HipA Ser/Thr kinase family.</text>
</comment>
<gene>
    <name evidence="6" type="ORF">HXW94_10540</name>
</gene>
<feature type="domain" description="HipA N-terminal subdomain 1" evidence="5">
    <location>
        <begin position="4"/>
        <end position="70"/>
    </location>
</feature>
<dbReference type="Proteomes" id="UP000553343">
    <property type="component" value="Unassembled WGS sequence"/>
</dbReference>
<evidence type="ECO:0000256" key="1">
    <source>
        <dbReference type="ARBA" id="ARBA00010164"/>
    </source>
</evidence>
<dbReference type="PANTHER" id="PTHR37419:SF1">
    <property type="entry name" value="SERINE_THREONINE-PROTEIN KINASE TOXIN HIPA"/>
    <property type="match status" value="1"/>
</dbReference>
<evidence type="ECO:0000259" key="5">
    <source>
        <dbReference type="Pfam" id="PF13657"/>
    </source>
</evidence>
<dbReference type="GO" id="GO:0004674">
    <property type="term" value="F:protein serine/threonine kinase activity"/>
    <property type="evidence" value="ECO:0007669"/>
    <property type="project" value="TreeGrafter"/>
</dbReference>
<evidence type="ECO:0000256" key="2">
    <source>
        <dbReference type="ARBA" id="ARBA00022679"/>
    </source>
</evidence>
<dbReference type="InterPro" id="IPR052028">
    <property type="entry name" value="HipA_Ser/Thr_kinase"/>
</dbReference>
<keyword evidence="3" id="KW-0418">Kinase</keyword>
<keyword evidence="2" id="KW-0808">Transferase</keyword>
<evidence type="ECO:0000259" key="4">
    <source>
        <dbReference type="Pfam" id="PF07804"/>
    </source>
</evidence>
<dbReference type="Pfam" id="PF07804">
    <property type="entry name" value="HipA_C"/>
    <property type="match status" value="1"/>
</dbReference>
<name>A0A850SW95_9BACT</name>
<proteinExistence type="inferred from homology"/>
<accession>A0A850SW95</accession>
<evidence type="ECO:0000313" key="7">
    <source>
        <dbReference type="Proteomes" id="UP000553343"/>
    </source>
</evidence>
<comment type="caution">
    <text evidence="6">The sequence shown here is derived from an EMBL/GenBank/DDBJ whole genome shotgun (WGS) entry which is preliminary data.</text>
</comment>
<dbReference type="GO" id="GO:0005829">
    <property type="term" value="C:cytosol"/>
    <property type="evidence" value="ECO:0007669"/>
    <property type="project" value="TreeGrafter"/>
</dbReference>
<dbReference type="NCBIfam" id="TIGR03071">
    <property type="entry name" value="couple_hipA"/>
    <property type="match status" value="1"/>
</dbReference>
<protein>
    <submittedName>
        <fullName evidence="6">HipA domain-containing protein</fullName>
    </submittedName>
</protein>
<evidence type="ECO:0000313" key="6">
    <source>
        <dbReference type="EMBL" id="NWH05419.1"/>
    </source>
</evidence>
<dbReference type="Pfam" id="PF13657">
    <property type="entry name" value="Couple_hipA"/>
    <property type="match status" value="1"/>
</dbReference>
<dbReference type="RefSeq" id="WP_178366872.1">
    <property type="nucleotide sequence ID" value="NZ_JACADJ010000033.1"/>
</dbReference>
<keyword evidence="7" id="KW-1185">Reference proteome</keyword>
<dbReference type="InterPro" id="IPR012893">
    <property type="entry name" value="HipA-like_C"/>
</dbReference>
<dbReference type="PANTHER" id="PTHR37419">
    <property type="entry name" value="SERINE/THREONINE-PROTEIN KINASE TOXIN HIPA"/>
    <property type="match status" value="1"/>
</dbReference>
<evidence type="ECO:0000256" key="3">
    <source>
        <dbReference type="ARBA" id="ARBA00022777"/>
    </source>
</evidence>
<dbReference type="EMBL" id="JACADJ010000033">
    <property type="protein sequence ID" value="NWH05419.1"/>
    <property type="molecule type" value="Genomic_DNA"/>
</dbReference>
<reference evidence="6 7" key="1">
    <citation type="submission" date="2020-06" db="EMBL/GenBank/DDBJ databases">
        <title>High-quality draft genome of sulfate reducer Desulfobacter latus type strain AcrS2 isolated from marine sediment.</title>
        <authorList>
            <person name="Hoppe M."/>
            <person name="Larsen C.K."/>
            <person name="Marshall I.P.G."/>
            <person name="Schramm A."/>
            <person name="Marietou A.G."/>
        </authorList>
    </citation>
    <scope>NUCLEOTIDE SEQUENCE [LARGE SCALE GENOMIC DNA]</scope>
    <source>
        <strain evidence="6 7">AcRS2</strain>
    </source>
</reference>
<dbReference type="AlphaFoldDB" id="A0A850SW95"/>